<proteinExistence type="predicted"/>
<evidence type="ECO:0008006" key="4">
    <source>
        <dbReference type="Google" id="ProtNLM"/>
    </source>
</evidence>
<reference evidence="2 3" key="1">
    <citation type="journal article" date="2018" name="ACS Chem. Biol.">
        <title>Ketoreductase domain dysfunction expands chemodiversity: malyngamide biosynthesis in the cyanobacterium Okeania hirsuta.</title>
        <authorList>
            <person name="Moss N.A."/>
            <person name="Leao T."/>
            <person name="Rankin M."/>
            <person name="McCullough T.M."/>
            <person name="Qu P."/>
            <person name="Korobeynikov A."/>
            <person name="Smith J.L."/>
            <person name="Gerwick L."/>
            <person name="Gerwick W.H."/>
        </authorList>
    </citation>
    <scope>NUCLEOTIDE SEQUENCE [LARGE SCALE GENOMIC DNA]</scope>
    <source>
        <strain evidence="2 3">PAB10Feb10-1</strain>
    </source>
</reference>
<name>A0A3N6NW72_9CYAN</name>
<dbReference type="EMBL" id="RCBY01000003">
    <property type="protein sequence ID" value="RQH57444.1"/>
    <property type="molecule type" value="Genomic_DNA"/>
</dbReference>
<accession>A0A3N6NW72</accession>
<organism evidence="2 3">
    <name type="scientific">Okeania hirsuta</name>
    <dbReference type="NCBI Taxonomy" id="1458930"/>
    <lineage>
        <taxon>Bacteria</taxon>
        <taxon>Bacillati</taxon>
        <taxon>Cyanobacteriota</taxon>
        <taxon>Cyanophyceae</taxon>
        <taxon>Oscillatoriophycideae</taxon>
        <taxon>Oscillatoriales</taxon>
        <taxon>Microcoleaceae</taxon>
        <taxon>Okeania</taxon>
    </lineage>
</organism>
<dbReference type="Proteomes" id="UP000269154">
    <property type="component" value="Unassembled WGS sequence"/>
</dbReference>
<protein>
    <recommendedName>
        <fullName evidence="4">UBA domain-containing protein</fullName>
    </recommendedName>
</protein>
<evidence type="ECO:0000313" key="3">
    <source>
        <dbReference type="Proteomes" id="UP000269154"/>
    </source>
</evidence>
<sequence length="72" mass="8005">MLTGAERAELEKARAEQAEQQAQQERQRAEQAEQARINAVSQLLATGMDVAQVAQILNFAVEEVREISDSYS</sequence>
<evidence type="ECO:0000256" key="1">
    <source>
        <dbReference type="SAM" id="MobiDB-lite"/>
    </source>
</evidence>
<feature type="compositionally biased region" description="Basic and acidic residues" evidence="1">
    <location>
        <begin position="1"/>
        <end position="17"/>
    </location>
</feature>
<evidence type="ECO:0000313" key="2">
    <source>
        <dbReference type="EMBL" id="RQH57444.1"/>
    </source>
</evidence>
<dbReference type="AlphaFoldDB" id="A0A3N6NW72"/>
<gene>
    <name evidence="2" type="ORF">D5R40_01090</name>
</gene>
<comment type="caution">
    <text evidence="2">The sequence shown here is derived from an EMBL/GenBank/DDBJ whole genome shotgun (WGS) entry which is preliminary data.</text>
</comment>
<feature type="region of interest" description="Disordered" evidence="1">
    <location>
        <begin position="1"/>
        <end position="31"/>
    </location>
</feature>
<dbReference type="RefSeq" id="WP_124143856.1">
    <property type="nucleotide sequence ID" value="NZ_CAWOKI010000372.1"/>
</dbReference>
<keyword evidence="3" id="KW-1185">Reference proteome</keyword>